<dbReference type="PANTHER" id="PTHR30514">
    <property type="entry name" value="GLUCOKINASE"/>
    <property type="match status" value="1"/>
</dbReference>
<dbReference type="InterPro" id="IPR047640">
    <property type="entry name" value="RpiR-like"/>
</dbReference>
<dbReference type="Proteomes" id="UP000461443">
    <property type="component" value="Unassembled WGS sequence"/>
</dbReference>
<accession>A0A845SGV9</accession>
<proteinExistence type="predicted"/>
<dbReference type="Gene3D" id="1.10.10.10">
    <property type="entry name" value="Winged helix-like DNA-binding domain superfamily/Winged helix DNA-binding domain"/>
    <property type="match status" value="1"/>
</dbReference>
<protein>
    <submittedName>
        <fullName evidence="2">MurR/RpiR family transcriptional regulator</fullName>
    </submittedName>
</protein>
<gene>
    <name evidence="2" type="ORF">GRH90_05850</name>
</gene>
<evidence type="ECO:0000259" key="1">
    <source>
        <dbReference type="PROSITE" id="PS51071"/>
    </source>
</evidence>
<comment type="caution">
    <text evidence="2">The sequence shown here is derived from an EMBL/GenBank/DDBJ whole genome shotgun (WGS) entry which is preliminary data.</text>
</comment>
<dbReference type="SUPFAM" id="SSF46689">
    <property type="entry name" value="Homeodomain-like"/>
    <property type="match status" value="1"/>
</dbReference>
<evidence type="ECO:0000313" key="2">
    <source>
        <dbReference type="EMBL" id="NDL62276.1"/>
    </source>
</evidence>
<evidence type="ECO:0000313" key="3">
    <source>
        <dbReference type="Proteomes" id="UP000461443"/>
    </source>
</evidence>
<dbReference type="PANTHER" id="PTHR30514:SF18">
    <property type="entry name" value="RPIR-FAMILY TRANSCRIPTIONAL REGULATOR"/>
    <property type="match status" value="1"/>
</dbReference>
<reference evidence="2 3" key="1">
    <citation type="submission" date="2019-12" db="EMBL/GenBank/DDBJ databases">
        <authorList>
            <person name="Lee S.D."/>
        </authorList>
    </citation>
    <scope>NUCLEOTIDE SEQUENCE [LARGE SCALE GENOMIC DNA]</scope>
    <source>
        <strain evidence="2 3">SAP-6</strain>
    </source>
</reference>
<dbReference type="InterPro" id="IPR000281">
    <property type="entry name" value="HTH_RpiR"/>
</dbReference>
<dbReference type="GO" id="GO:0003700">
    <property type="term" value="F:DNA-binding transcription factor activity"/>
    <property type="evidence" value="ECO:0007669"/>
    <property type="project" value="InterPro"/>
</dbReference>
<dbReference type="Gene3D" id="3.40.50.10490">
    <property type="entry name" value="Glucose-6-phosphate isomerase like protein, domain 1"/>
    <property type="match status" value="1"/>
</dbReference>
<dbReference type="GO" id="GO:0003677">
    <property type="term" value="F:DNA binding"/>
    <property type="evidence" value="ECO:0007669"/>
    <property type="project" value="InterPro"/>
</dbReference>
<dbReference type="InterPro" id="IPR036388">
    <property type="entry name" value="WH-like_DNA-bd_sf"/>
</dbReference>
<dbReference type="GO" id="GO:0097367">
    <property type="term" value="F:carbohydrate derivative binding"/>
    <property type="evidence" value="ECO:0007669"/>
    <property type="project" value="InterPro"/>
</dbReference>
<dbReference type="PROSITE" id="PS51071">
    <property type="entry name" value="HTH_RPIR"/>
    <property type="match status" value="1"/>
</dbReference>
<reference evidence="2 3" key="2">
    <citation type="submission" date="2020-02" db="EMBL/GenBank/DDBJ databases">
        <title>The new genus of Enterobacteriales.</title>
        <authorList>
            <person name="Kim I.S."/>
        </authorList>
    </citation>
    <scope>NUCLEOTIDE SEQUENCE [LARGE SCALE GENOMIC DNA]</scope>
    <source>
        <strain evidence="2 3">SAP-6</strain>
    </source>
</reference>
<dbReference type="AlphaFoldDB" id="A0A845SGV9"/>
<keyword evidence="3" id="KW-1185">Reference proteome</keyword>
<dbReference type="EMBL" id="WUBS01000003">
    <property type="protein sequence ID" value="NDL62276.1"/>
    <property type="molecule type" value="Genomic_DNA"/>
</dbReference>
<dbReference type="RefSeq" id="WP_162364985.1">
    <property type="nucleotide sequence ID" value="NZ_WUBS01000003.1"/>
</dbReference>
<sequence>MTIKPPEHGIVARIEASFAAETPTGKRIAGWLLANLAQIPFETADSIARSAAASGITVGRYLRRLGYRNLDDVKRGLRQEGGGLYQPWGVTDRLDAYRQFSAQPQREKLRLSLARELAAIEHAYLLAQSESFANITRHLVEADAVFVVGIQSTRGIANAFFSHLEYLRPRVWFADGLSGTYVESLNSEFANPYLVVTDTRAYSVIARQYCEVASRRGLKLALLTDVYCPWARDYPMDLLQLKTDTGNFWDSLAPFSCLFNLLLSAVVERLGGDIEQRLAANRLLQHELGQFQS</sequence>
<dbReference type="InterPro" id="IPR009057">
    <property type="entry name" value="Homeodomain-like_sf"/>
</dbReference>
<name>A0A845SGV9_9GAMM</name>
<feature type="domain" description="HTH rpiR-type" evidence="1">
    <location>
        <begin position="8"/>
        <end position="84"/>
    </location>
</feature>
<organism evidence="2 3">
    <name type="scientific">Acerihabitans arboris</name>
    <dbReference type="NCBI Taxonomy" id="2691583"/>
    <lineage>
        <taxon>Bacteria</taxon>
        <taxon>Pseudomonadati</taxon>
        <taxon>Pseudomonadota</taxon>
        <taxon>Gammaproteobacteria</taxon>
        <taxon>Enterobacterales</taxon>
        <taxon>Pectobacteriaceae</taxon>
        <taxon>Acerihabitans</taxon>
    </lineage>
</organism>